<evidence type="ECO:0000256" key="1">
    <source>
        <dbReference type="HAMAP-Rule" id="MF_01187"/>
    </source>
</evidence>
<dbReference type="Gene3D" id="2.20.25.10">
    <property type="match status" value="1"/>
</dbReference>
<keyword evidence="3" id="KW-1185">Reference proteome</keyword>
<dbReference type="HAMAP" id="MF_01187">
    <property type="entry name" value="UPF0434"/>
    <property type="match status" value="1"/>
</dbReference>
<dbReference type="Pfam" id="PF03966">
    <property type="entry name" value="Trm112p"/>
    <property type="match status" value="1"/>
</dbReference>
<dbReference type="Proteomes" id="UP000461162">
    <property type="component" value="Unassembled WGS sequence"/>
</dbReference>
<proteinExistence type="inferred from homology"/>
<evidence type="ECO:0000313" key="2">
    <source>
        <dbReference type="EMBL" id="MUM77335.1"/>
    </source>
</evidence>
<protein>
    <recommendedName>
        <fullName evidence="1">UPF0434 protein GKC30_06795</fullName>
    </recommendedName>
</protein>
<name>A0A7K1KMN6_9BACT</name>
<accession>A0A7K1KMN6</accession>
<dbReference type="InterPro" id="IPR005651">
    <property type="entry name" value="Trm112-like"/>
</dbReference>
<dbReference type="AlphaFoldDB" id="A0A7K1KMN6"/>
<evidence type="ECO:0000313" key="3">
    <source>
        <dbReference type="Proteomes" id="UP000461162"/>
    </source>
</evidence>
<comment type="similarity">
    <text evidence="1">Belongs to the UPF0434 family.</text>
</comment>
<dbReference type="SUPFAM" id="SSF158997">
    <property type="entry name" value="Trm112p-like"/>
    <property type="match status" value="1"/>
</dbReference>
<gene>
    <name evidence="2" type="ORF">GKC30_06795</name>
</gene>
<sequence>MTLDKELIDILACPRCRGAVALLPAGDGLSCPACAVIYPIREGIPVMLLDQAVPEAQWPGRPIPAKD</sequence>
<dbReference type="EMBL" id="WODC01000003">
    <property type="protein sequence ID" value="MUM77335.1"/>
    <property type="molecule type" value="Genomic_DNA"/>
</dbReference>
<organism evidence="2 3">
    <name type="scientific">Pseudodesulfovibrio alkaliphilus</name>
    <dbReference type="NCBI Taxonomy" id="2661613"/>
    <lineage>
        <taxon>Bacteria</taxon>
        <taxon>Pseudomonadati</taxon>
        <taxon>Thermodesulfobacteriota</taxon>
        <taxon>Desulfovibrionia</taxon>
        <taxon>Desulfovibrionales</taxon>
        <taxon>Desulfovibrionaceae</taxon>
    </lineage>
</organism>
<reference evidence="2 3" key="1">
    <citation type="submission" date="2019-11" db="EMBL/GenBank/DDBJ databases">
        <title>Pseudodesulfovibrio alkaliphilus, sp. nov., an alkaliphilic sulfate-reducing bacteria from mud volcano of Taman peninsula, Russia.</title>
        <authorList>
            <person name="Frolova A."/>
            <person name="Merkel A.Y."/>
            <person name="Slobodkin A.I."/>
        </authorList>
    </citation>
    <scope>NUCLEOTIDE SEQUENCE [LARGE SCALE GENOMIC DNA]</scope>
    <source>
        <strain evidence="2 3">F-1</strain>
    </source>
</reference>
<comment type="caution">
    <text evidence="2">The sequence shown here is derived from an EMBL/GenBank/DDBJ whole genome shotgun (WGS) entry which is preliminary data.</text>
</comment>
<dbReference type="RefSeq" id="WP_155933369.1">
    <property type="nucleotide sequence ID" value="NZ_WODC01000003.1"/>
</dbReference>